<dbReference type="Proteomes" id="UP001469553">
    <property type="component" value="Unassembled WGS sequence"/>
</dbReference>
<proteinExistence type="predicted"/>
<dbReference type="EMBL" id="JAHRIP010062479">
    <property type="protein sequence ID" value="MEQ2305357.1"/>
    <property type="molecule type" value="Genomic_DNA"/>
</dbReference>
<organism evidence="2 3">
    <name type="scientific">Ameca splendens</name>
    <dbReference type="NCBI Taxonomy" id="208324"/>
    <lineage>
        <taxon>Eukaryota</taxon>
        <taxon>Metazoa</taxon>
        <taxon>Chordata</taxon>
        <taxon>Craniata</taxon>
        <taxon>Vertebrata</taxon>
        <taxon>Euteleostomi</taxon>
        <taxon>Actinopterygii</taxon>
        <taxon>Neopterygii</taxon>
        <taxon>Teleostei</taxon>
        <taxon>Neoteleostei</taxon>
        <taxon>Acanthomorphata</taxon>
        <taxon>Ovalentaria</taxon>
        <taxon>Atherinomorphae</taxon>
        <taxon>Cyprinodontiformes</taxon>
        <taxon>Goodeidae</taxon>
        <taxon>Ameca</taxon>
    </lineage>
</organism>
<feature type="non-terminal residue" evidence="2">
    <location>
        <position position="104"/>
    </location>
</feature>
<reference evidence="2 3" key="1">
    <citation type="submission" date="2021-06" db="EMBL/GenBank/DDBJ databases">
        <authorList>
            <person name="Palmer J.M."/>
        </authorList>
    </citation>
    <scope>NUCLEOTIDE SEQUENCE [LARGE SCALE GENOMIC DNA]</scope>
    <source>
        <strain evidence="2 3">AS_MEX2019</strain>
        <tissue evidence="2">Muscle</tissue>
    </source>
</reference>
<gene>
    <name evidence="2" type="ORF">AMECASPLE_036960</name>
</gene>
<keyword evidence="3" id="KW-1185">Reference proteome</keyword>
<evidence type="ECO:0000313" key="2">
    <source>
        <dbReference type="EMBL" id="MEQ2305357.1"/>
    </source>
</evidence>
<evidence type="ECO:0000313" key="3">
    <source>
        <dbReference type="Proteomes" id="UP001469553"/>
    </source>
</evidence>
<protein>
    <recommendedName>
        <fullName evidence="1">Alpha-macroglobulin receptor-binding domain-containing protein</fullName>
    </recommendedName>
</protein>
<evidence type="ECO:0000259" key="1">
    <source>
        <dbReference type="Pfam" id="PF07677"/>
    </source>
</evidence>
<dbReference type="SUPFAM" id="SSF49410">
    <property type="entry name" value="Alpha-macroglobulin receptor domain"/>
    <property type="match status" value="1"/>
</dbReference>
<dbReference type="InterPro" id="IPR009048">
    <property type="entry name" value="A-macroglobulin_rcpt-bd"/>
</dbReference>
<accession>A0ABV0ZHU1</accession>
<comment type="caution">
    <text evidence="2">The sequence shown here is derived from an EMBL/GenBank/DDBJ whole genome shotgun (WGS) entry which is preliminary data.</text>
</comment>
<name>A0ABV0ZHU1_9TELE</name>
<dbReference type="Gene3D" id="2.60.40.690">
    <property type="entry name" value="Alpha-macroglobulin, receptor-binding domain"/>
    <property type="match status" value="1"/>
</dbReference>
<dbReference type="Pfam" id="PF07677">
    <property type="entry name" value="A2M_recep"/>
    <property type="match status" value="1"/>
</dbReference>
<dbReference type="InterPro" id="IPR036595">
    <property type="entry name" value="A-macroglobulin_rcpt-bd_sf"/>
</dbReference>
<feature type="domain" description="Alpha-macroglobulin receptor-binding" evidence="1">
    <location>
        <begin position="51"/>
        <end position="104"/>
    </location>
</feature>
<sequence length="104" mass="12021">MVSLFYAIPKEKHSDCQKFNLSVQLLPETTDEVDKIYKMRIELLYKDKYQDAAMTILDIGLLTGFTVNTKDLNLLSKGRARTISKYMESISDSERSSLIIYMDK</sequence>